<organism evidence="9 10">
    <name type="scientific">Labrus bergylta</name>
    <name type="common">ballan wrasse</name>
    <dbReference type="NCBI Taxonomy" id="56723"/>
    <lineage>
        <taxon>Eukaryota</taxon>
        <taxon>Metazoa</taxon>
        <taxon>Chordata</taxon>
        <taxon>Craniata</taxon>
        <taxon>Vertebrata</taxon>
        <taxon>Euteleostomi</taxon>
        <taxon>Actinopterygii</taxon>
        <taxon>Neopterygii</taxon>
        <taxon>Teleostei</taxon>
        <taxon>Neoteleostei</taxon>
        <taxon>Acanthomorphata</taxon>
        <taxon>Eupercaria</taxon>
        <taxon>Labriformes</taxon>
        <taxon>Labridae</taxon>
        <taxon>Labrus</taxon>
    </lineage>
</organism>
<accession>A0A3Q3GZW6</accession>
<evidence type="ECO:0000313" key="9">
    <source>
        <dbReference type="Ensembl" id="ENSLBEP00000038856.1"/>
    </source>
</evidence>
<evidence type="ECO:0000256" key="5">
    <source>
        <dbReference type="PROSITE-ProRule" id="PRU00076"/>
    </source>
</evidence>
<dbReference type="PANTHER" id="PTHR11219:SF69">
    <property type="entry name" value="TENEURIN-A"/>
    <property type="match status" value="1"/>
</dbReference>
<dbReference type="PANTHER" id="PTHR11219">
    <property type="entry name" value="TENEURIN AND N-ACETYLGLUCOSAMINE-1-PHOSPHODIESTER ALPHA-N-ACETYLGLUCOSAMINIDASE"/>
    <property type="match status" value="1"/>
</dbReference>
<dbReference type="STRING" id="56723.ENSLBEP00000038856"/>
<dbReference type="GeneTree" id="ENSGT00940000155188"/>
<feature type="disulfide bond" evidence="5">
    <location>
        <begin position="352"/>
        <end position="362"/>
    </location>
</feature>
<dbReference type="Pfam" id="PF18720">
    <property type="entry name" value="EGF_Tenascin"/>
    <property type="match status" value="1"/>
</dbReference>
<keyword evidence="2" id="KW-0677">Repeat</keyword>
<feature type="domain" description="Fibronectin type-III" evidence="8">
    <location>
        <begin position="662"/>
        <end position="750"/>
    </location>
</feature>
<evidence type="ECO:0000259" key="8">
    <source>
        <dbReference type="PROSITE" id="PS50853"/>
    </source>
</evidence>
<dbReference type="InterPro" id="IPR036116">
    <property type="entry name" value="FN3_sf"/>
</dbReference>
<keyword evidence="6" id="KW-0732">Signal</keyword>
<evidence type="ECO:0000259" key="7">
    <source>
        <dbReference type="PROSITE" id="PS50026"/>
    </source>
</evidence>
<name>A0A3Q3GZW6_9LABR</name>
<dbReference type="PROSITE" id="PS50853">
    <property type="entry name" value="FN3"/>
    <property type="match status" value="2"/>
</dbReference>
<dbReference type="SMART" id="SM00181">
    <property type="entry name" value="EGF"/>
    <property type="match status" value="11"/>
</dbReference>
<dbReference type="AlphaFoldDB" id="A0A3Q3GZW6"/>
<feature type="chain" id="PRO_5018547230" evidence="6">
    <location>
        <begin position="23"/>
        <end position="773"/>
    </location>
</feature>
<dbReference type="InParanoid" id="A0A3Q3GZW6"/>
<protein>
    <submittedName>
        <fullName evidence="9">Tenascin Cb</fullName>
    </submittedName>
</protein>
<feature type="disulfide bond" evidence="5">
    <location>
        <begin position="369"/>
        <end position="378"/>
    </location>
</feature>
<feature type="domain" description="Fibronectin type-III" evidence="8">
    <location>
        <begin position="571"/>
        <end position="661"/>
    </location>
</feature>
<dbReference type="InterPro" id="IPR051216">
    <property type="entry name" value="Teneurin"/>
</dbReference>
<keyword evidence="1 5" id="KW-0245">EGF-like domain</keyword>
<dbReference type="PROSITE" id="PS50026">
    <property type="entry name" value="EGF_3"/>
    <property type="match status" value="1"/>
</dbReference>
<dbReference type="Pfam" id="PF00041">
    <property type="entry name" value="fn3"/>
    <property type="match status" value="2"/>
</dbReference>
<keyword evidence="3 5" id="KW-1015">Disulfide bond</keyword>
<dbReference type="FunFam" id="2.10.25.10:FF:000001">
    <property type="entry name" value="Tenascin C"/>
    <property type="match status" value="10"/>
</dbReference>
<dbReference type="Pfam" id="PF25024">
    <property type="entry name" value="EGF_TEN"/>
    <property type="match status" value="1"/>
</dbReference>
<dbReference type="Gene3D" id="2.10.25.10">
    <property type="entry name" value="Laminin"/>
    <property type="match status" value="11"/>
</dbReference>
<evidence type="ECO:0000256" key="3">
    <source>
        <dbReference type="ARBA" id="ARBA00023157"/>
    </source>
</evidence>
<sequence>MWMKSLLLGCLTIGLLLELSNAGLVKKIIRHLFNHVYNINVPTTSLCTVDLDSPGGSEVEHKSAPMDMQNTEHIEHTEDGDNQIVFTHRISIPKQACGCENQLPDIKDILNRLEMLESELSSLREQCSSGSSCCGAPVTGEVSTKPFCNGRGNWSTDTCSCVCEPGWKGPNCTEPECPGDCQDQGRCVDGKCDVELCLLDCGDYGHCVDGSCACEDGFIGEDCGQTNCLNNCLGRGRCVDDECVCDEPWTGFDCSELICPNDCYDRGRCVNGTCFCDEGFTGEDCGEITCPGNCNNRGMCVNGQCACQTGYTGEDCSKLTCPKNCNERGHCFNGKCICDPGFEGEDCSILSCPDNCNNRGQCINGECVCDAGYQGEDCSELSCPNNCQDRGRCVDGLCICDKGYAGEDCSIKTCPKDCMGRGECVDGKCVCFVGFTGKDCGELTCPNDCLDRGHCVNGQCVCHKGFTGEDCSEKTCPKNCLDRGYCVDGKCVCYEGFTGPDCSILTCPDDCQDQGRCENGVCVCDEGFIGEDCSGGKTACINLTLTTFLTKQYYRPVLQGTDFQCLSTVSPPKDLTVVEVTPETVDLTWENEMRVTEYLITYMPTAPGGLELDMQVPGDQKIATIRELEPGVEYMISVYAVLNNKRSVPVSARVATHLPEPEGLKFKSVRDTSVEVQWDPLDISFDGWNLIFRNTVKEDGEILNSLGRPETTFEQSGLGPGQEYEVKLQVVKNNKLGKPASKNVITSKSTHPHCLPAYHSFPLDLLHALHPVC</sequence>
<keyword evidence="4" id="KW-0325">Glycoprotein</keyword>
<evidence type="ECO:0000256" key="6">
    <source>
        <dbReference type="SAM" id="SignalP"/>
    </source>
</evidence>
<reference evidence="9" key="1">
    <citation type="submission" date="2025-08" db="UniProtKB">
        <authorList>
            <consortium name="Ensembl"/>
        </authorList>
    </citation>
    <scope>IDENTIFICATION</scope>
</reference>
<proteinExistence type="predicted"/>
<dbReference type="PROSITE" id="PS01186">
    <property type="entry name" value="EGF_2"/>
    <property type="match status" value="5"/>
</dbReference>
<evidence type="ECO:0000256" key="1">
    <source>
        <dbReference type="ARBA" id="ARBA00022536"/>
    </source>
</evidence>
<evidence type="ECO:0000256" key="2">
    <source>
        <dbReference type="ARBA" id="ARBA00022737"/>
    </source>
</evidence>
<dbReference type="InterPro" id="IPR013783">
    <property type="entry name" value="Ig-like_fold"/>
</dbReference>
<feature type="signal peptide" evidence="6">
    <location>
        <begin position="1"/>
        <end position="22"/>
    </location>
</feature>
<dbReference type="InterPro" id="IPR000742">
    <property type="entry name" value="EGF"/>
</dbReference>
<dbReference type="InterPro" id="IPR041161">
    <property type="entry name" value="EGF_Tenascin"/>
</dbReference>
<dbReference type="SUPFAM" id="SSF49265">
    <property type="entry name" value="Fibronectin type III"/>
    <property type="match status" value="1"/>
</dbReference>
<feature type="domain" description="EGF-like" evidence="7">
    <location>
        <begin position="348"/>
        <end position="379"/>
    </location>
</feature>
<dbReference type="CDD" id="cd00063">
    <property type="entry name" value="FN3"/>
    <property type="match status" value="2"/>
</dbReference>
<evidence type="ECO:0000256" key="4">
    <source>
        <dbReference type="ARBA" id="ARBA00023180"/>
    </source>
</evidence>
<dbReference type="SMART" id="SM00060">
    <property type="entry name" value="FN3"/>
    <property type="match status" value="2"/>
</dbReference>
<dbReference type="InterPro" id="IPR003961">
    <property type="entry name" value="FN3_dom"/>
</dbReference>
<dbReference type="PROSITE" id="PS00022">
    <property type="entry name" value="EGF_1"/>
    <property type="match status" value="4"/>
</dbReference>
<dbReference type="Pfam" id="PF23106">
    <property type="entry name" value="EGF_Teneurin"/>
    <property type="match status" value="5"/>
</dbReference>
<dbReference type="Proteomes" id="UP000261660">
    <property type="component" value="Unplaced"/>
</dbReference>
<evidence type="ECO:0000313" key="10">
    <source>
        <dbReference type="Proteomes" id="UP000261660"/>
    </source>
</evidence>
<reference evidence="9" key="2">
    <citation type="submission" date="2025-09" db="UniProtKB">
        <authorList>
            <consortium name="Ensembl"/>
        </authorList>
    </citation>
    <scope>IDENTIFICATION</scope>
</reference>
<keyword evidence="10" id="KW-1185">Reference proteome</keyword>
<dbReference type="Ensembl" id="ENSLBET00000040513.1">
    <property type="protein sequence ID" value="ENSLBEP00000038856.1"/>
    <property type="gene ID" value="ENSLBEG00000029031.1"/>
</dbReference>
<dbReference type="Gene3D" id="2.60.40.10">
    <property type="entry name" value="Immunoglobulins"/>
    <property type="match status" value="2"/>
</dbReference>
<dbReference type="GO" id="GO:0008045">
    <property type="term" value="P:motor neuron axon guidance"/>
    <property type="evidence" value="ECO:0007669"/>
    <property type="project" value="TreeGrafter"/>
</dbReference>
<comment type="caution">
    <text evidence="5">Lacks conserved residue(s) required for the propagation of feature annotation.</text>
</comment>